<dbReference type="SUPFAM" id="SSF54909">
    <property type="entry name" value="Dimeric alpha+beta barrel"/>
    <property type="match status" value="1"/>
</dbReference>
<proteinExistence type="inferred from homology"/>
<comment type="similarity">
    <text evidence="1">Belongs to the YciI family.</text>
</comment>
<dbReference type="AlphaFoldDB" id="G7VTI8"/>
<dbReference type="KEGG" id="pta:HPL003_00425"/>
<dbReference type="Proteomes" id="UP000005876">
    <property type="component" value="Chromosome"/>
</dbReference>
<dbReference type="RefSeq" id="WP_014277657.1">
    <property type="nucleotide sequence ID" value="NC_016641.1"/>
</dbReference>
<dbReference type="STRING" id="985665.HPL003_00425"/>
<dbReference type="HOGENOM" id="CLU_2344074_0_0_9"/>
<evidence type="ECO:0000313" key="4">
    <source>
        <dbReference type="Proteomes" id="UP000005876"/>
    </source>
</evidence>
<dbReference type="InterPro" id="IPR011008">
    <property type="entry name" value="Dimeric_a/b-barrel"/>
</dbReference>
<evidence type="ECO:0000256" key="1">
    <source>
        <dbReference type="ARBA" id="ARBA00007689"/>
    </source>
</evidence>
<reference evidence="3 4" key="3">
    <citation type="journal article" date="2012" name="J. Bacteriol.">
        <title>Genome Sequence of Paenibacillus terrae HPL-003, a Xylanase-Producing Bacterium Isolated from Soil Found in Forest Residue.</title>
        <authorList>
            <person name="Shin S.H."/>
            <person name="Kim S."/>
            <person name="Kim J.Y."/>
            <person name="Song H.Y."/>
            <person name="Cho S.J."/>
            <person name="Kim D.R."/>
            <person name="Lee K.I."/>
            <person name="Lim H.K."/>
            <person name="Park N.J."/>
            <person name="Hwang I.T."/>
            <person name="Yang K.S."/>
        </authorList>
    </citation>
    <scope>NUCLEOTIDE SEQUENCE [LARGE SCALE GENOMIC DNA]</scope>
    <source>
        <strain evidence="3 4">HPL-003</strain>
    </source>
</reference>
<sequence>MKNQLIITNLSKELPDDPALLTQHMEYFKNLAENGKFLLVGTGDFNGIGGIYVAVTSNEEAKVIIQNEPLFLGGYMNYTITEIDVAFSYPELEELLK</sequence>
<protein>
    <recommendedName>
        <fullName evidence="2">YCII-related domain-containing protein</fullName>
    </recommendedName>
</protein>
<accession>G7VTI8</accession>
<name>G7VTI8_PAETH</name>
<organism evidence="3 4">
    <name type="scientific">Paenibacillus terrae (strain HPL-003)</name>
    <dbReference type="NCBI Taxonomy" id="985665"/>
    <lineage>
        <taxon>Bacteria</taxon>
        <taxon>Bacillati</taxon>
        <taxon>Bacillota</taxon>
        <taxon>Bacilli</taxon>
        <taxon>Bacillales</taxon>
        <taxon>Paenibacillaceae</taxon>
        <taxon>Paenibacillus</taxon>
    </lineage>
</organism>
<dbReference type="OrthoDB" id="2058240at2"/>
<gene>
    <name evidence="3" type="ordered locus">HPL003_00425</name>
</gene>
<dbReference type="Pfam" id="PF03795">
    <property type="entry name" value="YCII"/>
    <property type="match status" value="1"/>
</dbReference>
<dbReference type="EMBL" id="CP003107">
    <property type="protein sequence ID" value="AET56871.1"/>
    <property type="molecule type" value="Genomic_DNA"/>
</dbReference>
<reference evidence="4" key="1">
    <citation type="submission" date="2011-11" db="EMBL/GenBank/DDBJ databases">
        <title>Complete sequence of Paenibacillus terrae HPL-003.</title>
        <authorList>
            <person name="Shin S.H."/>
            <person name="Kim S."/>
            <person name="Kim J.Y."/>
        </authorList>
    </citation>
    <scope>NUCLEOTIDE SEQUENCE [LARGE SCALE GENOMIC DNA]</scope>
    <source>
        <strain evidence="4">HPL-003</strain>
    </source>
</reference>
<dbReference type="InterPro" id="IPR005545">
    <property type="entry name" value="YCII"/>
</dbReference>
<evidence type="ECO:0000313" key="3">
    <source>
        <dbReference type="EMBL" id="AET56871.1"/>
    </source>
</evidence>
<evidence type="ECO:0000259" key="2">
    <source>
        <dbReference type="Pfam" id="PF03795"/>
    </source>
</evidence>
<feature type="domain" description="YCII-related" evidence="2">
    <location>
        <begin position="5"/>
        <end position="83"/>
    </location>
</feature>
<reference key="2">
    <citation type="submission" date="2011-11" db="EMBL/GenBank/DDBJ databases">
        <authorList>
            <person name="Shin S.H."/>
            <person name="Kim S."/>
            <person name="Kim J.Y."/>
        </authorList>
    </citation>
    <scope>NUCLEOTIDE SEQUENCE</scope>
    <source>
        <strain>HPL-003</strain>
    </source>
</reference>